<feature type="non-terminal residue" evidence="10">
    <location>
        <position position="283"/>
    </location>
</feature>
<keyword evidence="5" id="KW-0067">ATP-binding</keyword>
<evidence type="ECO:0000256" key="6">
    <source>
        <dbReference type="ARBA" id="ARBA00022989"/>
    </source>
</evidence>
<feature type="domain" description="ABC transmembrane type-1" evidence="9">
    <location>
        <begin position="81"/>
        <end position="283"/>
    </location>
</feature>
<keyword evidence="3 8" id="KW-0812">Transmembrane</keyword>
<evidence type="ECO:0000313" key="10">
    <source>
        <dbReference type="EMBL" id="GAV66934.1"/>
    </source>
</evidence>
<evidence type="ECO:0000256" key="8">
    <source>
        <dbReference type="SAM" id="Phobius"/>
    </source>
</evidence>
<sequence length="283" mass="32262">SSVSGFASASIVSKTFWIWLNPLLSKGYKSPLKIDEVPSLSPEHRAERMSRIFESKWPKPHENSKHPVRITLLRCFWRELAFTAFLAILRVCVMYVGPVLLRSFVDYTAGKRSSPYEGCYLVLILLVAKFVEVLSTHQLYFNAQKLGMLIRCTLITSLYKKGLRLTCSARQAHGVGQIVNYMSVDAQQLSDMMMQLHSVWLMPLQVGVALVLLYRALGGSAVTALIGILGALLFMVMGTKRNNRFQSNVMKNRDSRMKATNEMLNHMRVIKFQAWEEHFNKRI</sequence>
<evidence type="ECO:0000256" key="4">
    <source>
        <dbReference type="ARBA" id="ARBA00022741"/>
    </source>
</evidence>
<gene>
    <name evidence="10" type="ORF">CFOL_v3_10443</name>
</gene>
<keyword evidence="4" id="KW-0547">Nucleotide-binding</keyword>
<dbReference type="InterPro" id="IPR050173">
    <property type="entry name" value="ABC_transporter_C-like"/>
</dbReference>
<feature type="transmembrane region" description="Helical" evidence="8">
    <location>
        <begin position="80"/>
        <end position="100"/>
    </location>
</feature>
<proteinExistence type="predicted"/>
<keyword evidence="7 8" id="KW-0472">Membrane</keyword>
<organism evidence="10 11">
    <name type="scientific">Cephalotus follicularis</name>
    <name type="common">Albany pitcher plant</name>
    <dbReference type="NCBI Taxonomy" id="3775"/>
    <lineage>
        <taxon>Eukaryota</taxon>
        <taxon>Viridiplantae</taxon>
        <taxon>Streptophyta</taxon>
        <taxon>Embryophyta</taxon>
        <taxon>Tracheophyta</taxon>
        <taxon>Spermatophyta</taxon>
        <taxon>Magnoliopsida</taxon>
        <taxon>eudicotyledons</taxon>
        <taxon>Gunneridae</taxon>
        <taxon>Pentapetalae</taxon>
        <taxon>rosids</taxon>
        <taxon>fabids</taxon>
        <taxon>Oxalidales</taxon>
        <taxon>Cephalotaceae</taxon>
        <taxon>Cephalotus</taxon>
    </lineage>
</organism>
<dbReference type="Pfam" id="PF00664">
    <property type="entry name" value="ABC_membrane"/>
    <property type="match status" value="1"/>
</dbReference>
<evidence type="ECO:0000313" key="11">
    <source>
        <dbReference type="Proteomes" id="UP000187406"/>
    </source>
</evidence>
<dbReference type="EMBL" id="BDDD01000511">
    <property type="protein sequence ID" value="GAV66934.1"/>
    <property type="molecule type" value="Genomic_DNA"/>
</dbReference>
<dbReference type="InParanoid" id="A0A1Q3BGD0"/>
<accession>A0A1Q3BGD0</accession>
<dbReference type="CDD" id="cd18579">
    <property type="entry name" value="ABC_6TM_ABCC_D1"/>
    <property type="match status" value="1"/>
</dbReference>
<evidence type="ECO:0000256" key="1">
    <source>
        <dbReference type="ARBA" id="ARBA00004141"/>
    </source>
</evidence>
<dbReference type="GO" id="GO:0140359">
    <property type="term" value="F:ABC-type transporter activity"/>
    <property type="evidence" value="ECO:0007669"/>
    <property type="project" value="InterPro"/>
</dbReference>
<feature type="transmembrane region" description="Helical" evidence="8">
    <location>
        <begin position="220"/>
        <end position="238"/>
    </location>
</feature>
<evidence type="ECO:0000256" key="2">
    <source>
        <dbReference type="ARBA" id="ARBA00022448"/>
    </source>
</evidence>
<dbReference type="GO" id="GO:0005524">
    <property type="term" value="F:ATP binding"/>
    <property type="evidence" value="ECO:0007669"/>
    <property type="project" value="UniProtKB-KW"/>
</dbReference>
<reference evidence="11" key="1">
    <citation type="submission" date="2016-04" db="EMBL/GenBank/DDBJ databases">
        <title>Cephalotus genome sequencing.</title>
        <authorList>
            <person name="Fukushima K."/>
            <person name="Hasebe M."/>
            <person name="Fang X."/>
        </authorList>
    </citation>
    <scope>NUCLEOTIDE SEQUENCE [LARGE SCALE GENOMIC DNA]</scope>
    <source>
        <strain evidence="11">cv. St1</strain>
    </source>
</reference>
<keyword evidence="6 8" id="KW-1133">Transmembrane helix</keyword>
<dbReference type="InterPro" id="IPR044746">
    <property type="entry name" value="ABCC_6TM_D1"/>
</dbReference>
<keyword evidence="11" id="KW-1185">Reference proteome</keyword>
<dbReference type="InterPro" id="IPR011527">
    <property type="entry name" value="ABC1_TM_dom"/>
</dbReference>
<evidence type="ECO:0000256" key="3">
    <source>
        <dbReference type="ARBA" id="ARBA00022692"/>
    </source>
</evidence>
<dbReference type="SUPFAM" id="SSF90123">
    <property type="entry name" value="ABC transporter transmembrane region"/>
    <property type="match status" value="1"/>
</dbReference>
<dbReference type="AlphaFoldDB" id="A0A1Q3BGD0"/>
<keyword evidence="2" id="KW-0813">Transport</keyword>
<evidence type="ECO:0000256" key="5">
    <source>
        <dbReference type="ARBA" id="ARBA00022840"/>
    </source>
</evidence>
<evidence type="ECO:0000259" key="9">
    <source>
        <dbReference type="PROSITE" id="PS50929"/>
    </source>
</evidence>
<dbReference type="OrthoDB" id="6500128at2759"/>
<dbReference type="InterPro" id="IPR036640">
    <property type="entry name" value="ABC1_TM_sf"/>
</dbReference>
<dbReference type="PANTHER" id="PTHR24223">
    <property type="entry name" value="ATP-BINDING CASSETTE SUB-FAMILY C"/>
    <property type="match status" value="1"/>
</dbReference>
<dbReference type="PANTHER" id="PTHR24223:SF362">
    <property type="entry name" value="ABC TRANSPORTER C FAMILY MEMBER 4"/>
    <property type="match status" value="1"/>
</dbReference>
<dbReference type="Gene3D" id="1.20.1560.10">
    <property type="entry name" value="ABC transporter type 1, transmembrane domain"/>
    <property type="match status" value="1"/>
</dbReference>
<feature type="transmembrane region" description="Helical" evidence="8">
    <location>
        <begin position="120"/>
        <end position="141"/>
    </location>
</feature>
<dbReference type="PROSITE" id="PS50929">
    <property type="entry name" value="ABC_TM1F"/>
    <property type="match status" value="1"/>
</dbReference>
<dbReference type="FunFam" id="1.20.1560.10:FF:000003">
    <property type="entry name" value="ABC transporter C family member 10"/>
    <property type="match status" value="1"/>
</dbReference>
<dbReference type="Proteomes" id="UP000187406">
    <property type="component" value="Unassembled WGS sequence"/>
</dbReference>
<name>A0A1Q3BGD0_CEPFO</name>
<dbReference type="STRING" id="3775.A0A1Q3BGD0"/>
<evidence type="ECO:0000256" key="7">
    <source>
        <dbReference type="ARBA" id="ARBA00023136"/>
    </source>
</evidence>
<comment type="subcellular location">
    <subcellularLocation>
        <location evidence="1">Membrane</location>
        <topology evidence="1">Multi-pass membrane protein</topology>
    </subcellularLocation>
</comment>
<comment type="caution">
    <text evidence="10">The sequence shown here is derived from an EMBL/GenBank/DDBJ whole genome shotgun (WGS) entry which is preliminary data.</text>
</comment>
<protein>
    <submittedName>
        <fullName evidence="10">ABC_membrane domain-containing protein</fullName>
    </submittedName>
</protein>
<feature type="non-terminal residue" evidence="10">
    <location>
        <position position="1"/>
    </location>
</feature>
<dbReference type="GO" id="GO:0016020">
    <property type="term" value="C:membrane"/>
    <property type="evidence" value="ECO:0007669"/>
    <property type="project" value="UniProtKB-SubCell"/>
</dbReference>